<feature type="region of interest" description="Disordered" evidence="1">
    <location>
        <begin position="1"/>
        <end position="27"/>
    </location>
</feature>
<dbReference type="EMBL" id="WIWS01000140">
    <property type="protein sequence ID" value="KAF3202898.1"/>
    <property type="molecule type" value="Genomic_DNA"/>
</dbReference>
<protein>
    <submittedName>
        <fullName evidence="4">Uncharacterized protein</fullName>
    </submittedName>
</protein>
<reference evidence="6 7" key="1">
    <citation type="submission" date="2019-06" db="EMBL/GenBank/DDBJ databases">
        <authorList>
            <person name="Palmer J.M."/>
        </authorList>
    </citation>
    <scope>NUCLEOTIDE SEQUENCE [LARGE SCALE GENOMIC DNA]</scope>
    <source>
        <strain evidence="5 6">TWF106</strain>
        <strain evidence="4 8">TWF191</strain>
        <strain evidence="3">TWF679</strain>
        <strain evidence="2 7">TWF788</strain>
    </source>
</reference>
<name>A0A6G1LZJ3_ORBOL</name>
<organism evidence="4 8">
    <name type="scientific">Orbilia oligospora</name>
    <name type="common">Nematode-trapping fungus</name>
    <name type="synonym">Arthrobotrys oligospora</name>
    <dbReference type="NCBI Taxonomy" id="2813651"/>
    <lineage>
        <taxon>Eukaryota</taxon>
        <taxon>Fungi</taxon>
        <taxon>Dikarya</taxon>
        <taxon>Ascomycota</taxon>
        <taxon>Pezizomycotina</taxon>
        <taxon>Orbiliomycetes</taxon>
        <taxon>Orbiliales</taxon>
        <taxon>Orbiliaceae</taxon>
        <taxon>Orbilia</taxon>
    </lineage>
</organism>
<dbReference type="OrthoDB" id="5271245at2759"/>
<dbReference type="Proteomes" id="UP000472727">
    <property type="component" value="Unassembled WGS sequence"/>
</dbReference>
<feature type="compositionally biased region" description="Basic and acidic residues" evidence="1">
    <location>
        <begin position="12"/>
        <end position="21"/>
    </location>
</feature>
<sequence length="103" mass="11556">MKLGPKTPLASNKRELLRPDGTDVDGITPHVRSKASCIYSTAPRETRPVWVFGLRRGRNIQFSSESRTRKSQQISCTDASVYKHQLCGWVLVWALVRVCGEVA</sequence>
<proteinExistence type="predicted"/>
<evidence type="ECO:0000313" key="5">
    <source>
        <dbReference type="EMBL" id="KAF3202898.1"/>
    </source>
</evidence>
<dbReference type="EMBL" id="WIPF01000186">
    <property type="protein sequence ID" value="KAF3201072.1"/>
    <property type="molecule type" value="Genomic_DNA"/>
</dbReference>
<evidence type="ECO:0000313" key="4">
    <source>
        <dbReference type="EMBL" id="KAF3201072.1"/>
    </source>
</evidence>
<evidence type="ECO:0000313" key="3">
    <source>
        <dbReference type="EMBL" id="KAF3198780.1"/>
    </source>
</evidence>
<evidence type="ECO:0000313" key="2">
    <source>
        <dbReference type="EMBL" id="KAF3172763.1"/>
    </source>
</evidence>
<dbReference type="AlphaFoldDB" id="A0A6G1LZJ3"/>
<comment type="caution">
    <text evidence="4">The sequence shown here is derived from an EMBL/GenBank/DDBJ whole genome shotgun (WGS) entry which is preliminary data.</text>
</comment>
<evidence type="ECO:0000313" key="6">
    <source>
        <dbReference type="Proteomes" id="UP000472727"/>
    </source>
</evidence>
<dbReference type="Proteomes" id="UP000483672">
    <property type="component" value="Unassembled WGS sequence"/>
</dbReference>
<dbReference type="Proteomes" id="UP000479691">
    <property type="component" value="Unassembled WGS sequence"/>
</dbReference>
<dbReference type="Proteomes" id="UP000614610">
    <property type="component" value="Unassembled WGS sequence"/>
</dbReference>
<dbReference type="EMBL" id="JAABOE010000063">
    <property type="protein sequence ID" value="KAF3172763.1"/>
    <property type="molecule type" value="Genomic_DNA"/>
</dbReference>
<evidence type="ECO:0000313" key="7">
    <source>
        <dbReference type="Proteomes" id="UP000479691"/>
    </source>
</evidence>
<evidence type="ECO:0000256" key="1">
    <source>
        <dbReference type="SAM" id="MobiDB-lite"/>
    </source>
</evidence>
<accession>A0A6G1LZJ3</accession>
<evidence type="ECO:0000313" key="8">
    <source>
        <dbReference type="Proteomes" id="UP000483672"/>
    </source>
</evidence>
<gene>
    <name evidence="5" type="ORF">TWF106_011722</name>
    <name evidence="4" type="ORF">TWF191_011418</name>
    <name evidence="3" type="ORF">TWF679_011476</name>
    <name evidence="2" type="ORF">TWF788_011654</name>
</gene>
<dbReference type="EMBL" id="WIWT01000128">
    <property type="protein sequence ID" value="KAF3198780.1"/>
    <property type="molecule type" value="Genomic_DNA"/>
</dbReference>